<feature type="non-terminal residue" evidence="1">
    <location>
        <position position="230"/>
    </location>
</feature>
<accession>A0A383EML3</accession>
<dbReference type="AlphaFoldDB" id="A0A383EML3"/>
<reference evidence="1" key="1">
    <citation type="submission" date="2018-05" db="EMBL/GenBank/DDBJ databases">
        <authorList>
            <person name="Lanie J.A."/>
            <person name="Ng W.-L."/>
            <person name="Kazmierczak K.M."/>
            <person name="Andrzejewski T.M."/>
            <person name="Davidsen T.M."/>
            <person name="Wayne K.J."/>
            <person name="Tettelin H."/>
            <person name="Glass J.I."/>
            <person name="Rusch D."/>
            <person name="Podicherti R."/>
            <person name="Tsui H.-C.T."/>
            <person name="Winkler M.E."/>
        </authorList>
    </citation>
    <scope>NUCLEOTIDE SEQUENCE</scope>
</reference>
<name>A0A383EML3_9ZZZZ</name>
<proteinExistence type="predicted"/>
<feature type="non-terminal residue" evidence="1">
    <location>
        <position position="1"/>
    </location>
</feature>
<protein>
    <submittedName>
        <fullName evidence="1">Uncharacterized protein</fullName>
    </submittedName>
</protein>
<evidence type="ECO:0000313" key="1">
    <source>
        <dbReference type="EMBL" id="SVE57879.1"/>
    </source>
</evidence>
<gene>
    <name evidence="1" type="ORF">METZ01_LOCUS510733</name>
</gene>
<dbReference type="EMBL" id="UINC01227124">
    <property type="protein sequence ID" value="SVE57879.1"/>
    <property type="molecule type" value="Genomic_DNA"/>
</dbReference>
<organism evidence="1">
    <name type="scientific">marine metagenome</name>
    <dbReference type="NCBI Taxonomy" id="408172"/>
    <lineage>
        <taxon>unclassified sequences</taxon>
        <taxon>metagenomes</taxon>
        <taxon>ecological metagenomes</taxon>
    </lineage>
</organism>
<sequence length="230" mass="25189">IIITTDDNKLAYQWSYITYEHTSLADINADSGSVENGIYYSDMSRFDADDILVNPYYVSSGKGTYNVGYKADDLDEVQDFLDGSGVPNPGTTSGEATNWLQVTERMSYNNPSPVLQESDGSTADLVYLTPDLVYENNGSGVLRLVQQASAETTIGQSITYYRCKPSGLDAYTVVAPIAACRVVDGSSGHFRVVKFNLGNKGDLMVPFIYNFIKDLSNDKVSRLFLAGCHC</sequence>